<proteinExistence type="predicted"/>
<dbReference type="PANTHER" id="PTHR16220:SF0">
    <property type="entry name" value="WD REPEAT-CONTAINING PROTEIN WRAP73"/>
    <property type="match status" value="1"/>
</dbReference>
<evidence type="ECO:0000313" key="4">
    <source>
        <dbReference type="Proteomes" id="UP000230066"/>
    </source>
</evidence>
<dbReference type="SMART" id="SM00320">
    <property type="entry name" value="WD40"/>
    <property type="match status" value="3"/>
</dbReference>
<feature type="compositionally biased region" description="Basic and acidic residues" evidence="1">
    <location>
        <begin position="516"/>
        <end position="531"/>
    </location>
</feature>
<dbReference type="EMBL" id="JXXN02002720">
    <property type="protein sequence ID" value="THD22501.1"/>
    <property type="molecule type" value="Genomic_DNA"/>
</dbReference>
<dbReference type="GO" id="GO:0005815">
    <property type="term" value="C:microtubule organizing center"/>
    <property type="evidence" value="ECO:0007669"/>
    <property type="project" value="TreeGrafter"/>
</dbReference>
<reference evidence="3" key="1">
    <citation type="submission" date="2019-03" db="EMBL/GenBank/DDBJ databases">
        <title>Improved annotation for the trematode Fasciola hepatica.</title>
        <authorList>
            <person name="Choi Y.-J."/>
            <person name="Martin J."/>
            <person name="Mitreva M."/>
        </authorList>
    </citation>
    <scope>NUCLEOTIDE SEQUENCE [LARGE SCALE GENOMIC DNA]</scope>
</reference>
<dbReference type="InterPro" id="IPR015943">
    <property type="entry name" value="WD40/YVTN_repeat-like_dom_sf"/>
</dbReference>
<dbReference type="Gene3D" id="2.130.10.10">
    <property type="entry name" value="YVTN repeat-like/Quinoprotein amine dehydrogenase"/>
    <property type="match status" value="3"/>
</dbReference>
<dbReference type="SUPFAM" id="SSF69322">
    <property type="entry name" value="Tricorn protease domain 2"/>
    <property type="match status" value="1"/>
</dbReference>
<keyword evidence="4" id="KW-1185">Reference proteome</keyword>
<name>A0A4E0R9C1_FASHE</name>
<feature type="compositionally biased region" description="Polar residues" evidence="1">
    <location>
        <begin position="615"/>
        <end position="625"/>
    </location>
</feature>
<protein>
    <submittedName>
        <fullName evidence="3">WD repeat-containing protein WRAP73</fullName>
    </submittedName>
</protein>
<evidence type="ECO:0000259" key="2">
    <source>
        <dbReference type="Pfam" id="PF12894"/>
    </source>
</evidence>
<evidence type="ECO:0000313" key="3">
    <source>
        <dbReference type="EMBL" id="THD22501.1"/>
    </source>
</evidence>
<feature type="domain" description="Anaphase-promoting complex subunit 4-like WD40" evidence="2">
    <location>
        <begin position="236"/>
        <end position="297"/>
    </location>
</feature>
<evidence type="ECO:0000256" key="1">
    <source>
        <dbReference type="SAM" id="MobiDB-lite"/>
    </source>
</evidence>
<dbReference type="InterPro" id="IPR052778">
    <property type="entry name" value="Centrosome-WD_assoc"/>
</dbReference>
<gene>
    <name evidence="3" type="ORF">D915_006834</name>
</gene>
<dbReference type="Proteomes" id="UP000230066">
    <property type="component" value="Unassembled WGS sequence"/>
</dbReference>
<dbReference type="GO" id="GO:1990811">
    <property type="term" value="C:MWP complex"/>
    <property type="evidence" value="ECO:0007669"/>
    <property type="project" value="TreeGrafter"/>
</dbReference>
<feature type="compositionally biased region" description="Basic and acidic residues" evidence="1">
    <location>
        <begin position="592"/>
        <end position="602"/>
    </location>
</feature>
<dbReference type="Pfam" id="PF12894">
    <property type="entry name" value="ANAPC4_WD40"/>
    <property type="match status" value="1"/>
</dbReference>
<feature type="region of interest" description="Disordered" evidence="1">
    <location>
        <begin position="516"/>
        <end position="648"/>
    </location>
</feature>
<organism evidence="3 4">
    <name type="scientific">Fasciola hepatica</name>
    <name type="common">Liver fluke</name>
    <dbReference type="NCBI Taxonomy" id="6192"/>
    <lineage>
        <taxon>Eukaryota</taxon>
        <taxon>Metazoa</taxon>
        <taxon>Spiralia</taxon>
        <taxon>Lophotrochozoa</taxon>
        <taxon>Platyhelminthes</taxon>
        <taxon>Trematoda</taxon>
        <taxon>Digenea</taxon>
        <taxon>Plagiorchiida</taxon>
        <taxon>Echinostomata</taxon>
        <taxon>Echinostomatoidea</taxon>
        <taxon>Fasciolidae</taxon>
        <taxon>Fasciola</taxon>
    </lineage>
</organism>
<accession>A0A4E0R9C1</accession>
<comment type="caution">
    <text evidence="3">The sequence shown here is derived from an EMBL/GenBank/DDBJ whole genome shotgun (WGS) entry which is preliminary data.</text>
</comment>
<dbReference type="PANTHER" id="PTHR16220">
    <property type="entry name" value="WD REPEAT PROTEIN 8-RELATED"/>
    <property type="match status" value="1"/>
</dbReference>
<dbReference type="InterPro" id="IPR024977">
    <property type="entry name" value="Apc4-like_WD40_dom"/>
</dbReference>
<dbReference type="InterPro" id="IPR001680">
    <property type="entry name" value="WD40_rpt"/>
</dbReference>
<dbReference type="AlphaFoldDB" id="A0A4E0R9C1"/>
<sequence>MNFSEPLRLSNGLAEVSPNSLYVASAAQHKITVRVCSSLQVFQIYGCVDVIHNFSWSPDSSFILCVLKKRGIVQVLSLENPDYTCKVDEGSTGLLSAEWAPDSRHFLTVTEFYLRITVWSLSEVAVSYLKFAKVIEFYFIPLMDGLISLIISSPTNTHVSIQPCANNLAFSPGGRYLALIERRDFRDHLSLFDCHANWQLLRNVQLDTQDAVGLRWSPDGRFLAVWDDCLRYRVALYTVDGRHVHSYCAYEPGQDLLGVKSICWSPSGQLLAIGSYDQKCRLLNSFNWSCLISLSHPTDKPINPALGLSATGKPIQIDGELDSRVPDTQEAPLGYRPHRIDVYQEYRTDPSALAAEFRRPQPTEVVYRLVDEAITIPSIKPDPKLPNPKIGVGLASFSKDGRFLATRNDNAPRALWIWSIDRRLSLFSLLIHTSGPVQCLAWDPTTPARLALCTGSDSVFMWTPQGCLVVQTPSHFKFSVSAVNWFPRGDALLLLSESHFCLCYLGGADGEKQCLGERDQNPMWEPPKRQFSDLPFPRISSNDPDNREPAPSLPLGVFGPNPKENEETEIPAEYVGPHVGDTPNWLRRRVAPKPDKVSDRCRSCSTDVMSRSHPNRTLTTVSSRRQAWAPAHKSPLGASERQSANELS</sequence>